<evidence type="ECO:0000313" key="2">
    <source>
        <dbReference type="EMBL" id="OSX59097.1"/>
    </source>
</evidence>
<feature type="compositionally biased region" description="Basic and acidic residues" evidence="1">
    <location>
        <begin position="294"/>
        <end position="323"/>
    </location>
</feature>
<feature type="compositionally biased region" description="Acidic residues" evidence="1">
    <location>
        <begin position="274"/>
        <end position="283"/>
    </location>
</feature>
<feature type="compositionally biased region" description="Basic and acidic residues" evidence="1">
    <location>
        <begin position="68"/>
        <end position="80"/>
    </location>
</feature>
<dbReference type="RefSeq" id="XP_024335891.1">
    <property type="nucleotide sequence ID" value="XM_024481238.1"/>
</dbReference>
<dbReference type="OrthoDB" id="3256736at2759"/>
<feature type="compositionally biased region" description="Pro residues" evidence="1">
    <location>
        <begin position="550"/>
        <end position="560"/>
    </location>
</feature>
<feature type="compositionally biased region" description="Basic and acidic residues" evidence="1">
    <location>
        <begin position="581"/>
        <end position="590"/>
    </location>
</feature>
<feature type="compositionally biased region" description="Polar residues" evidence="1">
    <location>
        <begin position="740"/>
        <end position="760"/>
    </location>
</feature>
<feature type="region of interest" description="Disordered" evidence="1">
    <location>
        <begin position="356"/>
        <end position="399"/>
    </location>
</feature>
<name>A0A1X6MRU0_9APHY</name>
<reference evidence="2 3" key="1">
    <citation type="submission" date="2017-04" db="EMBL/GenBank/DDBJ databases">
        <title>Genome Sequence of the Model Brown-Rot Fungus Postia placenta SB12.</title>
        <authorList>
            <consortium name="DOE Joint Genome Institute"/>
            <person name="Gaskell J."/>
            <person name="Kersten P."/>
            <person name="Larrondo L.F."/>
            <person name="Canessa P."/>
            <person name="Martinez D."/>
            <person name="Hibbett D."/>
            <person name="Schmoll M."/>
            <person name="Kubicek C.P."/>
            <person name="Martinez A.T."/>
            <person name="Yadav J."/>
            <person name="Master E."/>
            <person name="Magnuson J.K."/>
            <person name="James T."/>
            <person name="Yaver D."/>
            <person name="Berka R."/>
            <person name="Labutti K."/>
            <person name="Lipzen A."/>
            <person name="Aerts A."/>
            <person name="Barry K."/>
            <person name="Henrissat B."/>
            <person name="Blanchette R."/>
            <person name="Grigoriev I."/>
            <person name="Cullen D."/>
        </authorList>
    </citation>
    <scope>NUCLEOTIDE SEQUENCE [LARGE SCALE GENOMIC DNA]</scope>
    <source>
        <strain evidence="2 3">MAD-698-R-SB12</strain>
    </source>
</reference>
<feature type="compositionally biased region" description="Basic and acidic residues" evidence="1">
    <location>
        <begin position="203"/>
        <end position="228"/>
    </location>
</feature>
<organism evidence="2 3">
    <name type="scientific">Postia placenta MAD-698-R-SB12</name>
    <dbReference type="NCBI Taxonomy" id="670580"/>
    <lineage>
        <taxon>Eukaryota</taxon>
        <taxon>Fungi</taxon>
        <taxon>Dikarya</taxon>
        <taxon>Basidiomycota</taxon>
        <taxon>Agaricomycotina</taxon>
        <taxon>Agaricomycetes</taxon>
        <taxon>Polyporales</taxon>
        <taxon>Adustoporiaceae</taxon>
        <taxon>Rhodonia</taxon>
    </lineage>
</organism>
<gene>
    <name evidence="2" type="ORF">POSPLADRAFT_1060182</name>
</gene>
<dbReference type="GeneID" id="36326188"/>
<keyword evidence="3" id="KW-1185">Reference proteome</keyword>
<feature type="compositionally biased region" description="Low complexity" evidence="1">
    <location>
        <begin position="111"/>
        <end position="124"/>
    </location>
</feature>
<feature type="region of interest" description="Disordered" evidence="1">
    <location>
        <begin position="37"/>
        <end position="339"/>
    </location>
</feature>
<feature type="region of interest" description="Disordered" evidence="1">
    <location>
        <begin position="824"/>
        <end position="856"/>
    </location>
</feature>
<feature type="compositionally biased region" description="Pro residues" evidence="1">
    <location>
        <begin position="365"/>
        <end position="377"/>
    </location>
</feature>
<feature type="compositionally biased region" description="Polar residues" evidence="1">
    <location>
        <begin position="40"/>
        <end position="52"/>
    </location>
</feature>
<sequence length="856" mass="92512">MAPSKPRDPSPPAGFLSNVFGFVSRELESFVTTAVGGDATVQTHPQASTSRVTLDGVQKGPPRRKRVRMAEGVKDLEGGPRRRRPARDESESDGASGGPLTPPRRSKKSRIPPARTSPSPTPARGRVQAGNDEGSRSRSPSRTPPPLPALLQSRRAAATMPGSLFPRSESLQPDLMSSPPVAPFAGRSVPLRTPSPIPRATRATREKTTRSEQDERASDDTETDRGRVVAENADVPDKTRKRNARSKSRNRRDESRSRDGNTKEKARNVHAEDARDESDETEVEGASWATSKGKGKERAHDTSGEIRVRGKERELHAAREAQLRNEPGSDDEERERDKQRIRMLEEEIVRLRAQLATRNNTSTQMPPPPPPPPPPISRPFSTGPRISSIGRPGGPRHANSFLASVRANLKPTVPPVEAPINNMAGRTRRSGQPTVNVPSDKMAAFLSEMKTVRLRKVSSTTGSGAMLPPPPPRSSADGAYVYGERSFSAVEARIGEKRKRDALESISAAPGKRRLTTFAVPANDTGSSTSSQSSYDTQQTAVSSASSLSFPPPAHLPPRTWPSVATTETDITTPSLCSDNENEHDTEERILPPTPPHSAQHHSETALPTQSQQEKLCSAREVIDVDLEPDSQPIPSRSPPPDPPGTGGDTPPKKDVFAHRPPRSPLPDKAPRRIVPPARKRAKQLQIQPLDSSARHDPASLSDNAVLVVPVGPDPLPSRLPIRAGKKAPSRAPSKPGRTINVSSTESSLEAQIQQPVSNQLRRRRTLDEELRRAGDILWKEDSALHAQADLDSGELAGVGTKSTKKGFLKGGGAAGTPVFMGVGYVQGAEDGDDEDDEPPSPPRRGRSSKAKVRPY</sequence>
<feature type="region of interest" description="Disordered" evidence="1">
    <location>
        <begin position="495"/>
        <end position="761"/>
    </location>
</feature>
<feature type="region of interest" description="Disordered" evidence="1">
    <location>
        <begin position="412"/>
        <end position="437"/>
    </location>
</feature>
<accession>A0A1X6MRU0</accession>
<feature type="compositionally biased region" description="Basic residues" evidence="1">
    <location>
        <begin position="239"/>
        <end position="250"/>
    </location>
</feature>
<dbReference type="EMBL" id="KZ110603">
    <property type="protein sequence ID" value="OSX59097.1"/>
    <property type="molecule type" value="Genomic_DNA"/>
</dbReference>
<feature type="compositionally biased region" description="Basic and acidic residues" evidence="1">
    <location>
        <begin position="251"/>
        <end position="273"/>
    </location>
</feature>
<feature type="compositionally biased region" description="Polar residues" evidence="1">
    <location>
        <begin position="563"/>
        <end position="579"/>
    </location>
</feature>
<evidence type="ECO:0000313" key="3">
    <source>
        <dbReference type="Proteomes" id="UP000194127"/>
    </source>
</evidence>
<evidence type="ECO:0000256" key="1">
    <source>
        <dbReference type="SAM" id="MobiDB-lite"/>
    </source>
</evidence>
<feature type="compositionally biased region" description="Acidic residues" evidence="1">
    <location>
        <begin position="830"/>
        <end position="839"/>
    </location>
</feature>
<dbReference type="AlphaFoldDB" id="A0A1X6MRU0"/>
<feature type="region of interest" description="Disordered" evidence="1">
    <location>
        <begin position="455"/>
        <end position="479"/>
    </location>
</feature>
<feature type="compositionally biased region" description="Low complexity" evidence="1">
    <location>
        <begin position="527"/>
        <end position="549"/>
    </location>
</feature>
<feature type="compositionally biased region" description="Polar residues" evidence="1">
    <location>
        <begin position="606"/>
        <end position="615"/>
    </location>
</feature>
<dbReference type="Proteomes" id="UP000194127">
    <property type="component" value="Unassembled WGS sequence"/>
</dbReference>
<feature type="compositionally biased region" description="Basic residues" evidence="1">
    <location>
        <begin position="844"/>
        <end position="856"/>
    </location>
</feature>
<proteinExistence type="predicted"/>
<protein>
    <submittedName>
        <fullName evidence="2">Uncharacterized protein</fullName>
    </submittedName>
</protein>